<dbReference type="PANTHER" id="PTHR11926:SF1494">
    <property type="entry name" value="FLAVONOL 3-O-GLUCOSYLTRANSFERASE UGT76E12-RELATED"/>
    <property type="match status" value="1"/>
</dbReference>
<feature type="domain" description="Glycosyltransferase N-terminal" evidence="4">
    <location>
        <begin position="13"/>
        <end position="49"/>
    </location>
</feature>
<dbReference type="FunFam" id="3.40.50.2000:FF:000019">
    <property type="entry name" value="Glycosyltransferase"/>
    <property type="match status" value="1"/>
</dbReference>
<dbReference type="PANTHER" id="PTHR11926">
    <property type="entry name" value="GLUCOSYL/GLUCURONOSYL TRANSFERASES"/>
    <property type="match status" value="1"/>
</dbReference>
<dbReference type="Proteomes" id="UP000824469">
    <property type="component" value="Unassembled WGS sequence"/>
</dbReference>
<gene>
    <name evidence="5" type="ORF">KI387_041979</name>
</gene>
<proteinExistence type="inferred from homology"/>
<dbReference type="AlphaFoldDB" id="A0AA38C2K2"/>
<keyword evidence="6" id="KW-1185">Reference proteome</keyword>
<comment type="similarity">
    <text evidence="1">Belongs to the UDP-glycosyltransferase family.</text>
</comment>
<evidence type="ECO:0000313" key="6">
    <source>
        <dbReference type="Proteomes" id="UP000824469"/>
    </source>
</evidence>
<dbReference type="Pfam" id="PF00201">
    <property type="entry name" value="UDPGT"/>
    <property type="match status" value="1"/>
</dbReference>
<dbReference type="InterPro" id="IPR002213">
    <property type="entry name" value="UDP_glucos_trans"/>
</dbReference>
<dbReference type="CDD" id="cd03784">
    <property type="entry name" value="GT1_Gtf-like"/>
    <property type="match status" value="1"/>
</dbReference>
<keyword evidence="2" id="KW-0328">Glycosyltransferase</keyword>
<evidence type="ECO:0000313" key="5">
    <source>
        <dbReference type="EMBL" id="KAH9292830.1"/>
    </source>
</evidence>
<dbReference type="EMBL" id="JAHRHJ020002230">
    <property type="protein sequence ID" value="KAH9292830.1"/>
    <property type="molecule type" value="Genomic_DNA"/>
</dbReference>
<dbReference type="InterPro" id="IPR058980">
    <property type="entry name" value="Glyco_transf_N"/>
</dbReference>
<evidence type="ECO:0000259" key="4">
    <source>
        <dbReference type="Pfam" id="PF26168"/>
    </source>
</evidence>
<keyword evidence="3" id="KW-0808">Transferase</keyword>
<reference evidence="5 6" key="1">
    <citation type="journal article" date="2021" name="Nat. Plants">
        <title>The Taxus genome provides insights into paclitaxel biosynthesis.</title>
        <authorList>
            <person name="Xiong X."/>
            <person name="Gou J."/>
            <person name="Liao Q."/>
            <person name="Li Y."/>
            <person name="Zhou Q."/>
            <person name="Bi G."/>
            <person name="Li C."/>
            <person name="Du R."/>
            <person name="Wang X."/>
            <person name="Sun T."/>
            <person name="Guo L."/>
            <person name="Liang H."/>
            <person name="Lu P."/>
            <person name="Wu Y."/>
            <person name="Zhang Z."/>
            <person name="Ro D.K."/>
            <person name="Shang Y."/>
            <person name="Huang S."/>
            <person name="Yan J."/>
        </authorList>
    </citation>
    <scope>NUCLEOTIDE SEQUENCE [LARGE SCALE GENOMIC DNA]</scope>
    <source>
        <strain evidence="5">Ta-2019</strain>
    </source>
</reference>
<dbReference type="SUPFAM" id="SSF53756">
    <property type="entry name" value="UDP-Glycosyltransferase/glycogen phosphorylase"/>
    <property type="match status" value="1"/>
</dbReference>
<accession>A0AA38C2K2</accession>
<dbReference type="OMA" id="MWKATNC"/>
<dbReference type="GO" id="GO:0080043">
    <property type="term" value="F:quercetin 3-O-glucosyltransferase activity"/>
    <property type="evidence" value="ECO:0007669"/>
    <property type="project" value="TreeGrafter"/>
</dbReference>
<comment type="caution">
    <text evidence="5">The sequence shown here is derived from an EMBL/GenBank/DDBJ whole genome shotgun (WGS) entry which is preliminary data.</text>
</comment>
<dbReference type="GO" id="GO:0080044">
    <property type="term" value="F:quercetin 7-O-glucosyltransferase activity"/>
    <property type="evidence" value="ECO:0007669"/>
    <property type="project" value="TreeGrafter"/>
</dbReference>
<dbReference type="Pfam" id="PF26168">
    <property type="entry name" value="Glyco_transf_N"/>
    <property type="match status" value="1"/>
</dbReference>
<sequence>MGTVEHSTERPHLVLFPFPAQGHINPLMEFAKRLVPYNLHVTFVVTQSIRERMLEAQKDAAPATSPLTDIRIETISDGLSPDNGEAKDVKMVIGLLREVGGRAFERLIEKLNSQNQRVSCIVYGSLLEWVPHIANKLSIPCAFFWTQSCAVYSIYYHYHNGLGHTAGDEAEKETPISELPLLCQSDLPSFLHPSDVNQFGKQLVLGQFTTISLATWILGNSYDELETSEIKSMVPFIPIRTVGPLLPSAFLDGSNPQDRDVGAHLCKTTNCMDWLNTKEDSTVVYVSFGSIVVLSKDQISEIALGLKASGQSFLWVIRPDHKKEETSGIQDLPEGFLEKTAGRGLVVPWCPQMAVLSHPSVGMFMTHCGWNSTLESLSSGVPVVSVPQWSDQTTNSKYIEDVWKTGIRLNKCREDRLIVREEVEKSIRTVMESEFGGELRKNAMQWKTLAKKAVVKGGSSDKNIEDFAKEVIARNSGTSSPFII</sequence>
<evidence type="ECO:0000256" key="3">
    <source>
        <dbReference type="ARBA" id="ARBA00022679"/>
    </source>
</evidence>
<dbReference type="Gene3D" id="3.40.50.2000">
    <property type="entry name" value="Glycogen Phosphorylase B"/>
    <property type="match status" value="2"/>
</dbReference>
<evidence type="ECO:0000256" key="1">
    <source>
        <dbReference type="ARBA" id="ARBA00009995"/>
    </source>
</evidence>
<protein>
    <recommendedName>
        <fullName evidence="4">Glycosyltransferase N-terminal domain-containing protein</fullName>
    </recommendedName>
</protein>
<name>A0AA38C2K2_TAXCH</name>
<organism evidence="5 6">
    <name type="scientific">Taxus chinensis</name>
    <name type="common">Chinese yew</name>
    <name type="synonym">Taxus wallichiana var. chinensis</name>
    <dbReference type="NCBI Taxonomy" id="29808"/>
    <lineage>
        <taxon>Eukaryota</taxon>
        <taxon>Viridiplantae</taxon>
        <taxon>Streptophyta</taxon>
        <taxon>Embryophyta</taxon>
        <taxon>Tracheophyta</taxon>
        <taxon>Spermatophyta</taxon>
        <taxon>Pinopsida</taxon>
        <taxon>Pinidae</taxon>
        <taxon>Conifers II</taxon>
        <taxon>Cupressales</taxon>
        <taxon>Taxaceae</taxon>
        <taxon>Taxus</taxon>
    </lineage>
</organism>
<evidence type="ECO:0000256" key="2">
    <source>
        <dbReference type="ARBA" id="ARBA00022676"/>
    </source>
</evidence>